<dbReference type="InterPro" id="IPR016032">
    <property type="entry name" value="Sig_transdc_resp-reg_C-effctor"/>
</dbReference>
<organism evidence="2">
    <name type="scientific">Thermosporothrix sp. COM3</name>
    <dbReference type="NCBI Taxonomy" id="2490863"/>
    <lineage>
        <taxon>Bacteria</taxon>
        <taxon>Bacillati</taxon>
        <taxon>Chloroflexota</taxon>
        <taxon>Ktedonobacteria</taxon>
        <taxon>Ktedonobacterales</taxon>
        <taxon>Thermosporotrichaceae</taxon>
        <taxon>Thermosporothrix</taxon>
    </lineage>
</organism>
<dbReference type="Gene3D" id="3.40.50.2300">
    <property type="match status" value="1"/>
</dbReference>
<dbReference type="InterPro" id="IPR051015">
    <property type="entry name" value="EvgA-like"/>
</dbReference>
<reference evidence="2" key="1">
    <citation type="submission" date="2018-12" db="EMBL/GenBank/DDBJ databases">
        <title>Novel natural products biosynthetic potential of the class Ktedonobacteria.</title>
        <authorList>
            <person name="Zheng Y."/>
            <person name="Saitou A."/>
            <person name="Wang C.M."/>
            <person name="Toyoda A."/>
            <person name="Minakuchi Y."/>
            <person name="Sekiguchi Y."/>
            <person name="Ueda K."/>
            <person name="Takano H."/>
            <person name="Sakai Y."/>
            <person name="Yokota A."/>
            <person name="Yabe S."/>
        </authorList>
    </citation>
    <scope>NUCLEOTIDE SEQUENCE</scope>
    <source>
        <strain evidence="2">COM3</strain>
    </source>
</reference>
<accession>A0A455SKD0</accession>
<dbReference type="GO" id="GO:0003677">
    <property type="term" value="F:DNA binding"/>
    <property type="evidence" value="ECO:0007669"/>
    <property type="project" value="UniProtKB-KW"/>
</dbReference>
<proteinExistence type="predicted"/>
<name>A0A455SKD0_9CHLR</name>
<dbReference type="SMART" id="SM00421">
    <property type="entry name" value="HTH_LUXR"/>
    <property type="match status" value="1"/>
</dbReference>
<dbReference type="PANTHER" id="PTHR45566:SF1">
    <property type="entry name" value="HTH-TYPE TRANSCRIPTIONAL REGULATOR YHJB-RELATED"/>
    <property type="match status" value="1"/>
</dbReference>
<keyword evidence="2" id="KW-0238">DNA-binding</keyword>
<gene>
    <name evidence="2" type="ORF">KTC_28310</name>
</gene>
<dbReference type="PRINTS" id="PR00038">
    <property type="entry name" value="HTHLUXR"/>
</dbReference>
<dbReference type="GO" id="GO:0006355">
    <property type="term" value="P:regulation of DNA-templated transcription"/>
    <property type="evidence" value="ECO:0007669"/>
    <property type="project" value="InterPro"/>
</dbReference>
<dbReference type="SUPFAM" id="SSF52172">
    <property type="entry name" value="CheY-like"/>
    <property type="match status" value="1"/>
</dbReference>
<feature type="domain" description="HTH luxR-type" evidence="1">
    <location>
        <begin position="134"/>
        <end position="192"/>
    </location>
</feature>
<dbReference type="InterPro" id="IPR000792">
    <property type="entry name" value="Tscrpt_reg_LuxR_C"/>
</dbReference>
<evidence type="ECO:0000313" key="2">
    <source>
        <dbReference type="EMBL" id="BBH88080.1"/>
    </source>
</evidence>
<protein>
    <submittedName>
        <fullName evidence="2">DNA-binding response regulator</fullName>
    </submittedName>
</protein>
<dbReference type="PANTHER" id="PTHR45566">
    <property type="entry name" value="HTH-TYPE TRANSCRIPTIONAL REGULATOR YHJB-RELATED"/>
    <property type="match status" value="1"/>
</dbReference>
<dbReference type="EMBL" id="AP019376">
    <property type="protein sequence ID" value="BBH88080.1"/>
    <property type="molecule type" value="Genomic_DNA"/>
</dbReference>
<dbReference type="PROSITE" id="PS50043">
    <property type="entry name" value="HTH_LUXR_2"/>
    <property type="match status" value="1"/>
</dbReference>
<dbReference type="InterPro" id="IPR011006">
    <property type="entry name" value="CheY-like_superfamily"/>
</dbReference>
<sequence length="192" mass="21803">MKISVLIAEPRDIFRKGQRAMLSMEKNVVHIYEAATKAELQAQLRTNKIDIVIINQLLIGDITALPPGRFIVLAPELDMVLFQAARKQGARGYLLENTLPDLLRVVLQQEEGTFLIEPALTGEIIDRLTQDARFDVQEKILTPREREIVKLLREGIDRNTIAQMLCISSATLKTHIKNIIRKREESTKASHL</sequence>
<evidence type="ECO:0000259" key="1">
    <source>
        <dbReference type="PROSITE" id="PS50043"/>
    </source>
</evidence>
<dbReference type="Pfam" id="PF00196">
    <property type="entry name" value="GerE"/>
    <property type="match status" value="1"/>
</dbReference>
<dbReference type="AlphaFoldDB" id="A0A455SKD0"/>
<dbReference type="SUPFAM" id="SSF46894">
    <property type="entry name" value="C-terminal effector domain of the bipartite response regulators"/>
    <property type="match status" value="1"/>
</dbReference>